<evidence type="ECO:0000313" key="2">
    <source>
        <dbReference type="EMBL" id="KAF3451155.1"/>
    </source>
</evidence>
<sequence length="126" mass="13853">MAVHLATSRRVFLGMHYREAISWGSVPSTSGGRYHGVGLDDDFGSSGVRGALSGEMPRVPRNVHPEPESSSGDATSRLVEAIERLVAQNIQQQQPRQQPQPRGIITVVKRFEIYIPSLWIDESISG</sequence>
<gene>
    <name evidence="2" type="ORF">FNV43_RR07246</name>
</gene>
<proteinExistence type="predicted"/>
<comment type="caution">
    <text evidence="2">The sequence shown here is derived from an EMBL/GenBank/DDBJ whole genome shotgun (WGS) entry which is preliminary data.</text>
</comment>
<dbReference type="EMBL" id="VOIH02000003">
    <property type="protein sequence ID" value="KAF3451155.1"/>
    <property type="molecule type" value="Genomic_DNA"/>
</dbReference>
<reference evidence="2" key="1">
    <citation type="submission" date="2020-03" db="EMBL/GenBank/DDBJ databases">
        <title>A high-quality chromosome-level genome assembly of a woody plant with both climbing and erect habits, Rhamnella rubrinervis.</title>
        <authorList>
            <person name="Lu Z."/>
            <person name="Yang Y."/>
            <person name="Zhu X."/>
            <person name="Sun Y."/>
        </authorList>
    </citation>
    <scope>NUCLEOTIDE SEQUENCE</scope>
    <source>
        <strain evidence="2">BYM</strain>
        <tissue evidence="2">Leaf</tissue>
    </source>
</reference>
<evidence type="ECO:0000313" key="3">
    <source>
        <dbReference type="Proteomes" id="UP000796880"/>
    </source>
</evidence>
<dbReference type="AlphaFoldDB" id="A0A8K0HG54"/>
<feature type="region of interest" description="Disordered" evidence="1">
    <location>
        <begin position="46"/>
        <end position="77"/>
    </location>
</feature>
<organism evidence="2 3">
    <name type="scientific">Rhamnella rubrinervis</name>
    <dbReference type="NCBI Taxonomy" id="2594499"/>
    <lineage>
        <taxon>Eukaryota</taxon>
        <taxon>Viridiplantae</taxon>
        <taxon>Streptophyta</taxon>
        <taxon>Embryophyta</taxon>
        <taxon>Tracheophyta</taxon>
        <taxon>Spermatophyta</taxon>
        <taxon>Magnoliopsida</taxon>
        <taxon>eudicotyledons</taxon>
        <taxon>Gunneridae</taxon>
        <taxon>Pentapetalae</taxon>
        <taxon>rosids</taxon>
        <taxon>fabids</taxon>
        <taxon>Rosales</taxon>
        <taxon>Rhamnaceae</taxon>
        <taxon>rhamnoid group</taxon>
        <taxon>Rhamneae</taxon>
        <taxon>Rhamnella</taxon>
    </lineage>
</organism>
<accession>A0A8K0HG54</accession>
<protein>
    <submittedName>
        <fullName evidence="2">Uncharacterized protein</fullName>
    </submittedName>
</protein>
<name>A0A8K0HG54_9ROSA</name>
<evidence type="ECO:0000256" key="1">
    <source>
        <dbReference type="SAM" id="MobiDB-lite"/>
    </source>
</evidence>
<dbReference type="Proteomes" id="UP000796880">
    <property type="component" value="Unassembled WGS sequence"/>
</dbReference>
<keyword evidence="3" id="KW-1185">Reference proteome</keyword>